<dbReference type="RefSeq" id="WP_311363746.1">
    <property type="nucleotide sequence ID" value="NZ_JAVRIC010000003.1"/>
</dbReference>
<feature type="region of interest" description="Disordered" evidence="1">
    <location>
        <begin position="76"/>
        <end position="96"/>
    </location>
</feature>
<evidence type="ECO:0000313" key="3">
    <source>
        <dbReference type="Proteomes" id="UP001254608"/>
    </source>
</evidence>
<evidence type="ECO:0000256" key="1">
    <source>
        <dbReference type="SAM" id="MobiDB-lite"/>
    </source>
</evidence>
<gene>
    <name evidence="2" type="ORF">RM530_03090</name>
</gene>
<dbReference type="Proteomes" id="UP001254608">
    <property type="component" value="Unassembled WGS sequence"/>
</dbReference>
<name>A0ABU2WER1_9GAMM</name>
<sequence>MNTFLNKKIILRTRNARRVQAIKERIEEKPAVHIDTAFTHAEYMLETLRRGRYRSFLDLSKSSRRTYAGSLRLRDWKPAGGDANGVRQSPNDVDPS</sequence>
<evidence type="ECO:0000313" key="2">
    <source>
        <dbReference type="EMBL" id="MDT0496353.1"/>
    </source>
</evidence>
<keyword evidence="3" id="KW-1185">Reference proteome</keyword>
<proteinExistence type="predicted"/>
<comment type="caution">
    <text evidence="2">The sequence shown here is derived from an EMBL/GenBank/DDBJ whole genome shotgun (WGS) entry which is preliminary data.</text>
</comment>
<feature type="compositionally biased region" description="Polar residues" evidence="1">
    <location>
        <begin position="86"/>
        <end position="96"/>
    </location>
</feature>
<reference evidence="2 3" key="1">
    <citation type="submission" date="2023-09" db="EMBL/GenBank/DDBJ databases">
        <authorList>
            <person name="Rey-Velasco X."/>
        </authorList>
    </citation>
    <scope>NUCLEOTIDE SEQUENCE [LARGE SCALE GENOMIC DNA]</scope>
    <source>
        <strain evidence="2 3">W345</strain>
    </source>
</reference>
<organism evidence="2 3">
    <name type="scientific">Banduia mediterranea</name>
    <dbReference type="NCBI Taxonomy" id="3075609"/>
    <lineage>
        <taxon>Bacteria</taxon>
        <taxon>Pseudomonadati</taxon>
        <taxon>Pseudomonadota</taxon>
        <taxon>Gammaproteobacteria</taxon>
        <taxon>Nevskiales</taxon>
        <taxon>Algiphilaceae</taxon>
        <taxon>Banduia</taxon>
    </lineage>
</organism>
<protein>
    <submittedName>
        <fullName evidence="2">Uncharacterized protein</fullName>
    </submittedName>
</protein>
<dbReference type="EMBL" id="JAVRIC010000003">
    <property type="protein sequence ID" value="MDT0496353.1"/>
    <property type="molecule type" value="Genomic_DNA"/>
</dbReference>
<accession>A0ABU2WER1</accession>